<gene>
    <name evidence="2" type="ORF">K432DRAFT_429981</name>
</gene>
<proteinExistence type="predicted"/>
<dbReference type="EMBL" id="KV745462">
    <property type="protein sequence ID" value="OCK74520.1"/>
    <property type="molecule type" value="Genomic_DNA"/>
</dbReference>
<dbReference type="InterPro" id="IPR036291">
    <property type="entry name" value="NAD(P)-bd_dom_sf"/>
</dbReference>
<organism evidence="2 3">
    <name type="scientific">Lepidopterella palustris CBS 459.81</name>
    <dbReference type="NCBI Taxonomy" id="1314670"/>
    <lineage>
        <taxon>Eukaryota</taxon>
        <taxon>Fungi</taxon>
        <taxon>Dikarya</taxon>
        <taxon>Ascomycota</taxon>
        <taxon>Pezizomycotina</taxon>
        <taxon>Dothideomycetes</taxon>
        <taxon>Pleosporomycetidae</taxon>
        <taxon>Mytilinidiales</taxon>
        <taxon>Argynnaceae</taxon>
        <taxon>Lepidopterella</taxon>
    </lineage>
</organism>
<dbReference type="GO" id="GO:0005737">
    <property type="term" value="C:cytoplasm"/>
    <property type="evidence" value="ECO:0007669"/>
    <property type="project" value="TreeGrafter"/>
</dbReference>
<dbReference type="Proteomes" id="UP000250266">
    <property type="component" value="Unassembled WGS sequence"/>
</dbReference>
<dbReference type="SUPFAM" id="SSF51735">
    <property type="entry name" value="NAD(P)-binding Rossmann-fold domains"/>
    <property type="match status" value="1"/>
</dbReference>
<sequence length="426" mass="46371">MGLNIFFMGITGYLGGSLFARLHPDQNHHISALVRSQEKADWLRAHGIRPVLGDLSATDLIEEEALKADVFINTADSDHLPSAKAAVLGLKKRYEKTGQKSLYLHTSGTGILIEKSDGTSSPKVWLDTDTSALNAIPETALHRKTDMWLLDNSSNVDLCMVCPPSIYGRGVGEPALSNIYSVQIPFIIAHAVRNGRTQQIGPGKNVSSQIHVADLVQLYLKLLRIYLEGGDLPTGYLFPVPENGGEHVMGDLVNAIARELKKQGILETDEVVTVEATDAELKRVFTTVAGKYLVGSNCRARGPKALSTGWAATEKEDIYSTIPHAVKEISQAVRDGTKSHVEEAKVEEAKAEEAKVEEAKAEEAKVEEAKAEEAKVEGAKVEEAKIEEVKIEEAEIEEGKIEEAKLGEAKIEEAKSEEAKSEEGQE</sequence>
<protein>
    <submittedName>
        <fullName evidence="2">NAD(P)-binding protein</fullName>
    </submittedName>
</protein>
<evidence type="ECO:0000313" key="3">
    <source>
        <dbReference type="Proteomes" id="UP000250266"/>
    </source>
</evidence>
<keyword evidence="3" id="KW-1185">Reference proteome</keyword>
<name>A0A8E2DZM9_9PEZI</name>
<evidence type="ECO:0000313" key="2">
    <source>
        <dbReference type="EMBL" id="OCK74520.1"/>
    </source>
</evidence>
<dbReference type="InterPro" id="IPR051783">
    <property type="entry name" value="NAD(P)-dependent_oxidoreduct"/>
</dbReference>
<evidence type="ECO:0000256" key="1">
    <source>
        <dbReference type="SAM" id="MobiDB-lite"/>
    </source>
</evidence>
<dbReference type="AlphaFoldDB" id="A0A8E2DZM9"/>
<dbReference type="PANTHER" id="PTHR48079:SF6">
    <property type="entry name" value="NAD(P)-BINDING DOMAIN-CONTAINING PROTEIN-RELATED"/>
    <property type="match status" value="1"/>
</dbReference>
<dbReference type="Gene3D" id="2.160.20.80">
    <property type="entry name" value="E3 ubiquitin-protein ligase SopA"/>
    <property type="match status" value="1"/>
</dbReference>
<dbReference type="GO" id="GO:0004029">
    <property type="term" value="F:aldehyde dehydrogenase (NAD+) activity"/>
    <property type="evidence" value="ECO:0007669"/>
    <property type="project" value="TreeGrafter"/>
</dbReference>
<dbReference type="Gene3D" id="3.40.50.720">
    <property type="entry name" value="NAD(P)-binding Rossmann-like Domain"/>
    <property type="match status" value="1"/>
</dbReference>
<feature type="region of interest" description="Disordered" evidence="1">
    <location>
        <begin position="357"/>
        <end position="382"/>
    </location>
</feature>
<reference evidence="2 3" key="1">
    <citation type="journal article" date="2016" name="Nat. Commun.">
        <title>Ectomycorrhizal ecology is imprinted in the genome of the dominant symbiotic fungus Cenococcum geophilum.</title>
        <authorList>
            <consortium name="DOE Joint Genome Institute"/>
            <person name="Peter M."/>
            <person name="Kohler A."/>
            <person name="Ohm R.A."/>
            <person name="Kuo A."/>
            <person name="Krutzmann J."/>
            <person name="Morin E."/>
            <person name="Arend M."/>
            <person name="Barry K.W."/>
            <person name="Binder M."/>
            <person name="Choi C."/>
            <person name="Clum A."/>
            <person name="Copeland A."/>
            <person name="Grisel N."/>
            <person name="Haridas S."/>
            <person name="Kipfer T."/>
            <person name="LaButti K."/>
            <person name="Lindquist E."/>
            <person name="Lipzen A."/>
            <person name="Maire R."/>
            <person name="Meier B."/>
            <person name="Mihaltcheva S."/>
            <person name="Molinier V."/>
            <person name="Murat C."/>
            <person name="Poggeler S."/>
            <person name="Quandt C.A."/>
            <person name="Sperisen C."/>
            <person name="Tritt A."/>
            <person name="Tisserant E."/>
            <person name="Crous P.W."/>
            <person name="Henrissat B."/>
            <person name="Nehls U."/>
            <person name="Egli S."/>
            <person name="Spatafora J.W."/>
            <person name="Grigoriev I.V."/>
            <person name="Martin F.M."/>
        </authorList>
    </citation>
    <scope>NUCLEOTIDE SEQUENCE [LARGE SCALE GENOMIC DNA]</scope>
    <source>
        <strain evidence="2 3">CBS 459.81</strain>
    </source>
</reference>
<dbReference type="PANTHER" id="PTHR48079">
    <property type="entry name" value="PROTEIN YEEZ"/>
    <property type="match status" value="1"/>
</dbReference>
<dbReference type="OrthoDB" id="2130169at2759"/>
<feature type="region of interest" description="Disordered" evidence="1">
    <location>
        <begin position="406"/>
        <end position="426"/>
    </location>
</feature>
<accession>A0A8E2DZM9</accession>